<evidence type="ECO:0000313" key="3">
    <source>
        <dbReference type="Proteomes" id="UP001066276"/>
    </source>
</evidence>
<feature type="region of interest" description="Disordered" evidence="1">
    <location>
        <begin position="1"/>
        <end position="21"/>
    </location>
</feature>
<name>A0AAV7PTQ2_PLEWA</name>
<proteinExistence type="predicted"/>
<feature type="compositionally biased region" description="Basic and acidic residues" evidence="1">
    <location>
        <begin position="1"/>
        <end position="12"/>
    </location>
</feature>
<evidence type="ECO:0000313" key="2">
    <source>
        <dbReference type="EMBL" id="KAJ1130642.1"/>
    </source>
</evidence>
<keyword evidence="3" id="KW-1185">Reference proteome</keyword>
<dbReference type="Proteomes" id="UP001066276">
    <property type="component" value="Chromosome 7"/>
</dbReference>
<feature type="region of interest" description="Disordered" evidence="1">
    <location>
        <begin position="92"/>
        <end position="138"/>
    </location>
</feature>
<reference evidence="2" key="1">
    <citation type="journal article" date="2022" name="bioRxiv">
        <title>Sequencing and chromosome-scale assembly of the giantPleurodeles waltlgenome.</title>
        <authorList>
            <person name="Brown T."/>
            <person name="Elewa A."/>
            <person name="Iarovenko S."/>
            <person name="Subramanian E."/>
            <person name="Araus A.J."/>
            <person name="Petzold A."/>
            <person name="Susuki M."/>
            <person name="Suzuki K.-i.T."/>
            <person name="Hayashi T."/>
            <person name="Toyoda A."/>
            <person name="Oliveira C."/>
            <person name="Osipova E."/>
            <person name="Leigh N.D."/>
            <person name="Simon A."/>
            <person name="Yun M.H."/>
        </authorList>
    </citation>
    <scope>NUCLEOTIDE SEQUENCE</scope>
    <source>
        <strain evidence="2">20211129_DDA</strain>
        <tissue evidence="2">Liver</tissue>
    </source>
</reference>
<dbReference type="EMBL" id="JANPWB010000011">
    <property type="protein sequence ID" value="KAJ1130642.1"/>
    <property type="molecule type" value="Genomic_DNA"/>
</dbReference>
<protein>
    <submittedName>
        <fullName evidence="2">Uncharacterized protein</fullName>
    </submittedName>
</protein>
<organism evidence="2 3">
    <name type="scientific">Pleurodeles waltl</name>
    <name type="common">Iberian ribbed newt</name>
    <dbReference type="NCBI Taxonomy" id="8319"/>
    <lineage>
        <taxon>Eukaryota</taxon>
        <taxon>Metazoa</taxon>
        <taxon>Chordata</taxon>
        <taxon>Craniata</taxon>
        <taxon>Vertebrata</taxon>
        <taxon>Euteleostomi</taxon>
        <taxon>Amphibia</taxon>
        <taxon>Batrachia</taxon>
        <taxon>Caudata</taxon>
        <taxon>Salamandroidea</taxon>
        <taxon>Salamandridae</taxon>
        <taxon>Pleurodelinae</taxon>
        <taxon>Pleurodeles</taxon>
    </lineage>
</organism>
<feature type="compositionally biased region" description="Low complexity" evidence="1">
    <location>
        <begin position="109"/>
        <end position="120"/>
    </location>
</feature>
<comment type="caution">
    <text evidence="2">The sequence shown here is derived from an EMBL/GenBank/DDBJ whole genome shotgun (WGS) entry which is preliminary data.</text>
</comment>
<dbReference type="AlphaFoldDB" id="A0AAV7PTQ2"/>
<accession>A0AAV7PTQ2</accession>
<gene>
    <name evidence="2" type="ORF">NDU88_008993</name>
</gene>
<evidence type="ECO:0000256" key="1">
    <source>
        <dbReference type="SAM" id="MobiDB-lite"/>
    </source>
</evidence>
<sequence>MGVSKEVGERPRSCGSWWSGRSQRWTERGSGVELWFQECFVGLLAEPRVIGRDGARRCEAHRLSSDGQCTGLPGSLCTGSPGRQALRCVTPPGAAAPRSLSAAEDVRRGAAVRADPAAPAGHRRPALQRPVQLEGQVS</sequence>